<dbReference type="GO" id="GO:0010945">
    <property type="term" value="F:coenzyme A diphosphatase activity"/>
    <property type="evidence" value="ECO:0007669"/>
    <property type="project" value="InterPro"/>
</dbReference>
<dbReference type="PANTHER" id="PTHR12992:SF11">
    <property type="entry name" value="MITOCHONDRIAL COENZYME A DIPHOSPHATASE NUDT8"/>
    <property type="match status" value="1"/>
</dbReference>
<dbReference type="AlphaFoldDB" id="A0A1I0AMI1"/>
<keyword evidence="5" id="KW-0460">Magnesium</keyword>
<dbReference type="Pfam" id="PF00293">
    <property type="entry name" value="NUDIX"/>
    <property type="match status" value="1"/>
</dbReference>
<evidence type="ECO:0000313" key="9">
    <source>
        <dbReference type="Proteomes" id="UP000198697"/>
    </source>
</evidence>
<dbReference type="CDD" id="cd03426">
    <property type="entry name" value="NUDIX_CoAse_Nudt7"/>
    <property type="match status" value="1"/>
</dbReference>
<dbReference type="Proteomes" id="UP000198697">
    <property type="component" value="Unassembled WGS sequence"/>
</dbReference>
<dbReference type="InterPro" id="IPR000086">
    <property type="entry name" value="NUDIX_hydrolase_dom"/>
</dbReference>
<keyword evidence="3" id="KW-0479">Metal-binding</keyword>
<dbReference type="InterPro" id="IPR015797">
    <property type="entry name" value="NUDIX_hydrolase-like_dom_sf"/>
</dbReference>
<keyword evidence="9" id="KW-1185">Reference proteome</keyword>
<sequence>MPTPTLSVHDFPIPPNLRAAAVLVPIFRDAAGELQLVMVRRTAFGVHGGQLAFPGGKPEPEDGADLWATAQREAHEEIGLPPASVRLLAALPTVPVPSGFRISPFLGRIERPAVWQRQVSEVDEVLEIPLRHLADPDTHTEEIWEQPGWPGPRQVPFYRVGPEGRYPLWGASYRILQPLLPRLLAGEWALGD</sequence>
<keyword evidence="6" id="KW-0464">Manganese</keyword>
<feature type="domain" description="Nudix hydrolase" evidence="7">
    <location>
        <begin position="17"/>
        <end position="151"/>
    </location>
</feature>
<organism evidence="8 9">
    <name type="scientific">Hymenobacter actinosclerus</name>
    <dbReference type="NCBI Taxonomy" id="82805"/>
    <lineage>
        <taxon>Bacteria</taxon>
        <taxon>Pseudomonadati</taxon>
        <taxon>Bacteroidota</taxon>
        <taxon>Cytophagia</taxon>
        <taxon>Cytophagales</taxon>
        <taxon>Hymenobacteraceae</taxon>
        <taxon>Hymenobacter</taxon>
    </lineage>
</organism>
<evidence type="ECO:0000313" key="8">
    <source>
        <dbReference type="EMBL" id="SES95549.1"/>
    </source>
</evidence>
<evidence type="ECO:0000256" key="3">
    <source>
        <dbReference type="ARBA" id="ARBA00022723"/>
    </source>
</evidence>
<dbReference type="SUPFAM" id="SSF55811">
    <property type="entry name" value="Nudix"/>
    <property type="match status" value="1"/>
</dbReference>
<reference evidence="9" key="1">
    <citation type="submission" date="2016-10" db="EMBL/GenBank/DDBJ databases">
        <authorList>
            <person name="Varghese N."/>
            <person name="Submissions S."/>
        </authorList>
    </citation>
    <scope>NUCLEOTIDE SEQUENCE [LARGE SCALE GENOMIC DNA]</scope>
    <source>
        <strain evidence="9">DSM 15310</strain>
    </source>
</reference>
<dbReference type="STRING" id="82805.SAMN04487998_0775"/>
<dbReference type="InterPro" id="IPR045121">
    <property type="entry name" value="CoAse"/>
</dbReference>
<dbReference type="RefSeq" id="WP_092768394.1">
    <property type="nucleotide sequence ID" value="NZ_FOHS01000001.1"/>
</dbReference>
<accession>A0A1I0AMI1</accession>
<comment type="cofactor">
    <cofactor evidence="1">
        <name>Mn(2+)</name>
        <dbReference type="ChEBI" id="CHEBI:29035"/>
    </cofactor>
</comment>
<evidence type="ECO:0000256" key="5">
    <source>
        <dbReference type="ARBA" id="ARBA00022842"/>
    </source>
</evidence>
<evidence type="ECO:0000256" key="4">
    <source>
        <dbReference type="ARBA" id="ARBA00022801"/>
    </source>
</evidence>
<protein>
    <submittedName>
        <fullName evidence="8">8-oxo-dGTP pyrophosphatase MutT, NUDIX family</fullName>
    </submittedName>
</protein>
<dbReference type="GO" id="GO:0046872">
    <property type="term" value="F:metal ion binding"/>
    <property type="evidence" value="ECO:0007669"/>
    <property type="project" value="UniProtKB-KW"/>
</dbReference>
<name>A0A1I0AMI1_9BACT</name>
<comment type="cofactor">
    <cofactor evidence="2">
        <name>Mg(2+)</name>
        <dbReference type="ChEBI" id="CHEBI:18420"/>
    </cofactor>
</comment>
<dbReference type="PANTHER" id="PTHR12992">
    <property type="entry name" value="NUDIX HYDROLASE"/>
    <property type="match status" value="1"/>
</dbReference>
<proteinExistence type="predicted"/>
<dbReference type="EMBL" id="FOHS01000001">
    <property type="protein sequence ID" value="SES95549.1"/>
    <property type="molecule type" value="Genomic_DNA"/>
</dbReference>
<evidence type="ECO:0000256" key="6">
    <source>
        <dbReference type="ARBA" id="ARBA00023211"/>
    </source>
</evidence>
<dbReference type="PROSITE" id="PS51462">
    <property type="entry name" value="NUDIX"/>
    <property type="match status" value="1"/>
</dbReference>
<evidence type="ECO:0000259" key="7">
    <source>
        <dbReference type="PROSITE" id="PS51462"/>
    </source>
</evidence>
<evidence type="ECO:0000256" key="2">
    <source>
        <dbReference type="ARBA" id="ARBA00001946"/>
    </source>
</evidence>
<keyword evidence="4" id="KW-0378">Hydrolase</keyword>
<evidence type="ECO:0000256" key="1">
    <source>
        <dbReference type="ARBA" id="ARBA00001936"/>
    </source>
</evidence>
<dbReference type="Gene3D" id="3.90.79.10">
    <property type="entry name" value="Nucleoside Triphosphate Pyrophosphohydrolase"/>
    <property type="match status" value="1"/>
</dbReference>
<gene>
    <name evidence="8" type="ORF">SAMN04487998_0775</name>
</gene>
<dbReference type="OrthoDB" id="9802805at2"/>